<evidence type="ECO:0000313" key="1">
    <source>
        <dbReference type="EMBL" id="CEG44205.1"/>
    </source>
</evidence>
<sequence>MESPGPTTLKLKVFLVDRETTVDLVKEQNIFVETSQGSFLLRTTWQSSDEWSL</sequence>
<proteinExistence type="predicted"/>
<dbReference type="RefSeq" id="XP_024580574.1">
    <property type="nucleotide sequence ID" value="XM_024730282.1"/>
</dbReference>
<dbReference type="GeneID" id="36409518"/>
<evidence type="ECO:0000313" key="2">
    <source>
        <dbReference type="Proteomes" id="UP000054928"/>
    </source>
</evidence>
<organism evidence="1 2">
    <name type="scientific">Plasmopara halstedii</name>
    <name type="common">Downy mildew of sunflower</name>
    <dbReference type="NCBI Taxonomy" id="4781"/>
    <lineage>
        <taxon>Eukaryota</taxon>
        <taxon>Sar</taxon>
        <taxon>Stramenopiles</taxon>
        <taxon>Oomycota</taxon>
        <taxon>Peronosporomycetes</taxon>
        <taxon>Peronosporales</taxon>
        <taxon>Peronosporaceae</taxon>
        <taxon>Plasmopara</taxon>
    </lineage>
</organism>
<dbReference type="AlphaFoldDB" id="A0A0P1ARL6"/>
<keyword evidence="2" id="KW-1185">Reference proteome</keyword>
<reference evidence="2" key="1">
    <citation type="submission" date="2014-09" db="EMBL/GenBank/DDBJ databases">
        <authorList>
            <person name="Sharma Rahul"/>
            <person name="Thines Marco"/>
        </authorList>
    </citation>
    <scope>NUCLEOTIDE SEQUENCE [LARGE SCALE GENOMIC DNA]</scope>
</reference>
<name>A0A0P1ARL6_PLAHL</name>
<dbReference type="Proteomes" id="UP000054928">
    <property type="component" value="Unassembled WGS sequence"/>
</dbReference>
<protein>
    <submittedName>
        <fullName evidence="1">Uncharacterized protein</fullName>
    </submittedName>
</protein>
<dbReference type="EMBL" id="CCYD01000810">
    <property type="protein sequence ID" value="CEG44205.1"/>
    <property type="molecule type" value="Genomic_DNA"/>
</dbReference>
<accession>A0A0P1ARL6</accession>